<evidence type="ECO:0000256" key="1">
    <source>
        <dbReference type="ARBA" id="ARBA00009173"/>
    </source>
</evidence>
<evidence type="ECO:0000256" key="7">
    <source>
        <dbReference type="RuleBase" id="RU004464"/>
    </source>
</evidence>
<dbReference type="HAMAP" id="MF_01356">
    <property type="entry name" value="NDH1_NuoB"/>
    <property type="match status" value="1"/>
</dbReference>
<evidence type="ECO:0000313" key="11">
    <source>
        <dbReference type="Proteomes" id="UP000011910"/>
    </source>
</evidence>
<keyword evidence="6 7" id="KW-0408">Iron</keyword>
<dbReference type="GO" id="GO:0050136">
    <property type="term" value="F:NADH dehydrogenase (quinone) (non-electrogenic) activity"/>
    <property type="evidence" value="ECO:0007669"/>
    <property type="project" value="UniProtKB-UniRule"/>
</dbReference>
<name>M7N7T0_9BACT</name>
<feature type="binding site" evidence="6">
    <location>
        <position position="142"/>
    </location>
    <ligand>
        <name>[4Fe-4S] cluster</name>
        <dbReference type="ChEBI" id="CHEBI:49883"/>
    </ligand>
</feature>
<dbReference type="FunFam" id="3.40.50.12280:FF:000002">
    <property type="entry name" value="NADH-quinone oxidoreductase subunit B"/>
    <property type="match status" value="1"/>
</dbReference>
<sequence length="213" mass="23031">MHGKRSTKMAVEPITPPACPSGNGAKPAGTPAVPADFPGKVIPAGNGANIIVTTLDKIINWGRANSLWSLYFGTSCCAIEMMQTGAARHDYARFGFEVARPSPRQADLIVIAGTITHKMAPVLRRLYDQMAEPKYVIAMGACAISGGPFFYNSYSVVKGADHIIPVDVYVPGCPPRPEALLEGMLLLQEKIKKERLRDKVNPIEGFDEGYLNT</sequence>
<evidence type="ECO:0000256" key="3">
    <source>
        <dbReference type="ARBA" id="ARBA00022719"/>
    </source>
</evidence>
<evidence type="ECO:0000256" key="2">
    <source>
        <dbReference type="ARBA" id="ARBA00022448"/>
    </source>
</evidence>
<dbReference type="NCBIfam" id="NF005012">
    <property type="entry name" value="PRK06411.1"/>
    <property type="match status" value="1"/>
</dbReference>
<keyword evidence="6 7" id="KW-0004">4Fe-4S</keyword>
<evidence type="ECO:0000313" key="10">
    <source>
        <dbReference type="EMBL" id="EMR03297.1"/>
    </source>
</evidence>
<keyword evidence="11" id="KW-1185">Reference proteome</keyword>
<comment type="catalytic activity">
    <reaction evidence="6">
        <text>a quinone + NADH + 5 H(+)(in) = a quinol + NAD(+) + 4 H(+)(out)</text>
        <dbReference type="Rhea" id="RHEA:57888"/>
        <dbReference type="ChEBI" id="CHEBI:15378"/>
        <dbReference type="ChEBI" id="CHEBI:24646"/>
        <dbReference type="ChEBI" id="CHEBI:57540"/>
        <dbReference type="ChEBI" id="CHEBI:57945"/>
        <dbReference type="ChEBI" id="CHEBI:132124"/>
    </reaction>
</comment>
<proteinExistence type="inferred from homology"/>
<evidence type="ECO:0000256" key="8">
    <source>
        <dbReference type="SAM" id="MobiDB-lite"/>
    </source>
</evidence>
<keyword evidence="6 7" id="KW-0479">Metal-binding</keyword>
<comment type="subunit">
    <text evidence="6">NDH-1 is composed of 14 different subunits. Subunits NuoB, C, D, E, F, and G constitute the peripheral sector of the complex.</text>
</comment>
<comment type="cofactor">
    <cofactor evidence="6">
        <name>[4Fe-4S] cluster</name>
        <dbReference type="ChEBI" id="CHEBI:49883"/>
    </cofactor>
    <text evidence="6">Binds 1 [4Fe-4S] cluster.</text>
</comment>
<evidence type="ECO:0000256" key="4">
    <source>
        <dbReference type="ARBA" id="ARBA00022967"/>
    </source>
</evidence>
<dbReference type="STRING" id="1279009.ADICEAN_01551"/>
<protein>
    <recommendedName>
        <fullName evidence="6">NADH-quinone oxidoreductase subunit B</fullName>
        <ecNumber evidence="6">7.1.1.-</ecNumber>
    </recommendedName>
    <alternativeName>
        <fullName evidence="6">NADH dehydrogenase I subunit B</fullName>
    </alternativeName>
    <alternativeName>
        <fullName evidence="6">NDH-1 subunit B</fullName>
    </alternativeName>
</protein>
<keyword evidence="5 6" id="KW-0520">NAD</keyword>
<dbReference type="GO" id="GO:0051539">
    <property type="term" value="F:4 iron, 4 sulfur cluster binding"/>
    <property type="evidence" value="ECO:0007669"/>
    <property type="project" value="UniProtKB-KW"/>
</dbReference>
<evidence type="ECO:0000256" key="6">
    <source>
        <dbReference type="HAMAP-Rule" id="MF_01356"/>
    </source>
</evidence>
<dbReference type="Proteomes" id="UP000011910">
    <property type="component" value="Unassembled WGS sequence"/>
</dbReference>
<dbReference type="AlphaFoldDB" id="M7N7T0"/>
<dbReference type="PANTHER" id="PTHR11995:SF14">
    <property type="entry name" value="NADH DEHYDROGENASE [UBIQUINONE] IRON-SULFUR PROTEIN 7, MITOCHONDRIAL"/>
    <property type="match status" value="1"/>
</dbReference>
<dbReference type="GO" id="GO:0045271">
    <property type="term" value="C:respiratory chain complex I"/>
    <property type="evidence" value="ECO:0007669"/>
    <property type="project" value="TreeGrafter"/>
</dbReference>
<keyword evidence="4 6" id="KW-1278">Translocase</keyword>
<dbReference type="GO" id="GO:0048038">
    <property type="term" value="F:quinone binding"/>
    <property type="evidence" value="ECO:0007669"/>
    <property type="project" value="UniProtKB-KW"/>
</dbReference>
<dbReference type="SUPFAM" id="SSF56770">
    <property type="entry name" value="HydA/Nqo6-like"/>
    <property type="match status" value="1"/>
</dbReference>
<organism evidence="10 11">
    <name type="scientific">Cesiribacter andamanensis AMV16</name>
    <dbReference type="NCBI Taxonomy" id="1279009"/>
    <lineage>
        <taxon>Bacteria</taxon>
        <taxon>Pseudomonadati</taxon>
        <taxon>Bacteroidota</taxon>
        <taxon>Cytophagia</taxon>
        <taxon>Cytophagales</taxon>
        <taxon>Cesiribacteraceae</taxon>
        <taxon>Cesiribacter</taxon>
    </lineage>
</organism>
<dbReference type="eggNOG" id="COG0377">
    <property type="taxonomic scope" value="Bacteria"/>
</dbReference>
<feature type="domain" description="NADH:ubiquinone oxidoreductase-like 20kDa subunit" evidence="9">
    <location>
        <begin position="76"/>
        <end position="185"/>
    </location>
</feature>
<dbReference type="GO" id="GO:0008137">
    <property type="term" value="F:NADH dehydrogenase (ubiquinone) activity"/>
    <property type="evidence" value="ECO:0007669"/>
    <property type="project" value="InterPro"/>
</dbReference>
<dbReference type="Gene3D" id="3.40.50.12280">
    <property type="match status" value="1"/>
</dbReference>
<feature type="binding site" evidence="6">
    <location>
        <position position="76"/>
    </location>
    <ligand>
        <name>[4Fe-4S] cluster</name>
        <dbReference type="ChEBI" id="CHEBI:49883"/>
    </ligand>
</feature>
<keyword evidence="6 7" id="KW-0411">Iron-sulfur</keyword>
<evidence type="ECO:0000259" key="9">
    <source>
        <dbReference type="Pfam" id="PF01058"/>
    </source>
</evidence>
<keyword evidence="3 6" id="KW-0874">Quinone</keyword>
<feature type="binding site" evidence="6">
    <location>
        <position position="77"/>
    </location>
    <ligand>
        <name>[4Fe-4S] cluster</name>
        <dbReference type="ChEBI" id="CHEBI:49883"/>
    </ligand>
</feature>
<comment type="similarity">
    <text evidence="1 6 7">Belongs to the complex I 20 kDa subunit family.</text>
</comment>
<dbReference type="Pfam" id="PF01058">
    <property type="entry name" value="Oxidored_q6"/>
    <property type="match status" value="1"/>
</dbReference>
<evidence type="ECO:0000256" key="5">
    <source>
        <dbReference type="ARBA" id="ARBA00023027"/>
    </source>
</evidence>
<dbReference type="PANTHER" id="PTHR11995">
    <property type="entry name" value="NADH DEHYDROGENASE"/>
    <property type="match status" value="1"/>
</dbReference>
<dbReference type="PATRIC" id="fig|1279009.4.peg.1569"/>
<comment type="subcellular location">
    <subcellularLocation>
        <location evidence="6">Cell membrane</location>
        <topology evidence="6">Peripheral membrane protein</topology>
        <orientation evidence="6">Cytoplasmic side</orientation>
    </subcellularLocation>
</comment>
<feature type="binding site" evidence="6">
    <location>
        <position position="173"/>
    </location>
    <ligand>
        <name>[4Fe-4S] cluster</name>
        <dbReference type="ChEBI" id="CHEBI:49883"/>
    </ligand>
</feature>
<dbReference type="InterPro" id="IPR006138">
    <property type="entry name" value="NADH_UQ_OxRdtase_20Kd_su"/>
</dbReference>
<dbReference type="NCBIfam" id="TIGR01957">
    <property type="entry name" value="nuoB_fam"/>
    <property type="match status" value="1"/>
</dbReference>
<keyword evidence="2 6" id="KW-0813">Transport</keyword>
<accession>M7N7T0</accession>
<dbReference type="GO" id="GO:0005506">
    <property type="term" value="F:iron ion binding"/>
    <property type="evidence" value="ECO:0007669"/>
    <property type="project" value="UniProtKB-UniRule"/>
</dbReference>
<comment type="caution">
    <text evidence="10">The sequence shown here is derived from an EMBL/GenBank/DDBJ whole genome shotgun (WGS) entry which is preliminary data.</text>
</comment>
<feature type="region of interest" description="Disordered" evidence="8">
    <location>
        <begin position="1"/>
        <end position="30"/>
    </location>
</feature>
<dbReference type="InterPro" id="IPR006137">
    <property type="entry name" value="NADH_UbQ_OxRdtase-like_20kDa"/>
</dbReference>
<dbReference type="PROSITE" id="PS01150">
    <property type="entry name" value="COMPLEX1_20K"/>
    <property type="match status" value="1"/>
</dbReference>
<keyword evidence="10" id="KW-0560">Oxidoreductase</keyword>
<keyword evidence="6" id="KW-1003">Cell membrane</keyword>
<dbReference type="GO" id="GO:0005886">
    <property type="term" value="C:plasma membrane"/>
    <property type="evidence" value="ECO:0007669"/>
    <property type="project" value="UniProtKB-SubCell"/>
</dbReference>
<reference evidence="10 11" key="1">
    <citation type="journal article" date="2013" name="Genome Announc.">
        <title>Draft Genome Sequence of Cesiribacter andamanensis Strain AMV16T, Isolated from a Soil Sample from a Mud Volcano in the Andaman Islands, India.</title>
        <authorList>
            <person name="Shivaji S."/>
            <person name="Ara S."/>
            <person name="Begum Z."/>
            <person name="Srinivas T.N."/>
            <person name="Singh A."/>
            <person name="Kumar Pinnaka A."/>
        </authorList>
    </citation>
    <scope>NUCLEOTIDE SEQUENCE [LARGE SCALE GENOMIC DNA]</scope>
    <source>
        <strain evidence="10 11">AMV16</strain>
    </source>
</reference>
<dbReference type="GO" id="GO:0015990">
    <property type="term" value="P:electron transport coupled proton transport"/>
    <property type="evidence" value="ECO:0007669"/>
    <property type="project" value="TreeGrafter"/>
</dbReference>
<comment type="function">
    <text evidence="6">NDH-1 shuttles electrons from NADH, via FMN and iron-sulfur (Fe-S) centers, to quinones in the respiratory chain. The immediate electron acceptor for the enzyme in this species is believed to be a menaquinone. Couples the redox reaction to proton translocation (for every two electrons transferred, four hydrogen ions are translocated across the cytoplasmic membrane), and thus conserves the redox energy in a proton gradient.</text>
</comment>
<dbReference type="EC" id="7.1.1.-" evidence="6"/>
<dbReference type="EMBL" id="AODQ01000029">
    <property type="protein sequence ID" value="EMR03297.1"/>
    <property type="molecule type" value="Genomic_DNA"/>
</dbReference>
<gene>
    <name evidence="10" type="primary">nuoB_2</name>
    <name evidence="6" type="synonym">nuoB</name>
    <name evidence="10" type="ORF">ADICEAN_01551</name>
</gene>
<keyword evidence="6" id="KW-0472">Membrane</keyword>
<dbReference type="GO" id="GO:0009060">
    <property type="term" value="P:aerobic respiration"/>
    <property type="evidence" value="ECO:0007669"/>
    <property type="project" value="TreeGrafter"/>
</dbReference>